<dbReference type="Pfam" id="PF00067">
    <property type="entry name" value="p450"/>
    <property type="match status" value="1"/>
</dbReference>
<comment type="cofactor">
    <cofactor evidence="1 9">
        <name>heme</name>
        <dbReference type="ChEBI" id="CHEBI:30413"/>
    </cofactor>
</comment>
<gene>
    <name evidence="12" type="ORF">WG66_14778</name>
</gene>
<dbReference type="PROSITE" id="PS00086">
    <property type="entry name" value="CYTOCHROME_P450"/>
    <property type="match status" value="1"/>
</dbReference>
<evidence type="ECO:0000256" key="1">
    <source>
        <dbReference type="ARBA" id="ARBA00001971"/>
    </source>
</evidence>
<evidence type="ECO:0000313" key="13">
    <source>
        <dbReference type="Proteomes" id="UP000054988"/>
    </source>
</evidence>
<organism evidence="12 13">
    <name type="scientific">Moniliophthora roreri</name>
    <name type="common">Frosty pod rot fungus</name>
    <name type="synonym">Monilia roreri</name>
    <dbReference type="NCBI Taxonomy" id="221103"/>
    <lineage>
        <taxon>Eukaryota</taxon>
        <taxon>Fungi</taxon>
        <taxon>Dikarya</taxon>
        <taxon>Basidiomycota</taxon>
        <taxon>Agaricomycotina</taxon>
        <taxon>Agaricomycetes</taxon>
        <taxon>Agaricomycetidae</taxon>
        <taxon>Agaricales</taxon>
        <taxon>Marasmiineae</taxon>
        <taxon>Marasmiaceae</taxon>
        <taxon>Moniliophthora</taxon>
    </lineage>
</organism>
<comment type="similarity">
    <text evidence="3 10">Belongs to the cytochrome P450 family.</text>
</comment>
<dbReference type="GO" id="GO:0005506">
    <property type="term" value="F:iron ion binding"/>
    <property type="evidence" value="ECO:0007669"/>
    <property type="project" value="InterPro"/>
</dbReference>
<dbReference type="InterPro" id="IPR002401">
    <property type="entry name" value="Cyt_P450_E_grp-I"/>
</dbReference>
<evidence type="ECO:0000313" key="12">
    <source>
        <dbReference type="EMBL" id="KTB32624.1"/>
    </source>
</evidence>
<feature type="signal peptide" evidence="11">
    <location>
        <begin position="1"/>
        <end position="26"/>
    </location>
</feature>
<keyword evidence="5 9" id="KW-0479">Metal-binding</keyword>
<evidence type="ECO:0000256" key="10">
    <source>
        <dbReference type="RuleBase" id="RU000461"/>
    </source>
</evidence>
<reference evidence="12 13" key="1">
    <citation type="submission" date="2015-12" db="EMBL/GenBank/DDBJ databases">
        <title>Draft genome sequence of Moniliophthora roreri, the causal agent of frosty pod rot of cacao.</title>
        <authorList>
            <person name="Aime M.C."/>
            <person name="Diaz-Valderrama J.R."/>
            <person name="Kijpornyongpan T."/>
            <person name="Phillips-Mora W."/>
        </authorList>
    </citation>
    <scope>NUCLEOTIDE SEQUENCE [LARGE SCALE GENOMIC DNA]</scope>
    <source>
        <strain evidence="12 13">MCA 2952</strain>
    </source>
</reference>
<dbReference type="PANTHER" id="PTHR46300:SF5">
    <property type="entry name" value="CYTOCHROME P450"/>
    <property type="match status" value="1"/>
</dbReference>
<evidence type="ECO:0000256" key="8">
    <source>
        <dbReference type="ARBA" id="ARBA00023033"/>
    </source>
</evidence>
<name>A0A0W0F8G3_MONRR</name>
<accession>A0A0W0F8G3</accession>
<keyword evidence="8 10" id="KW-0503">Monooxygenase</keyword>
<keyword evidence="4 9" id="KW-0349">Heme</keyword>
<feature type="chain" id="PRO_5006901554" evidence="11">
    <location>
        <begin position="27"/>
        <end position="510"/>
    </location>
</feature>
<dbReference type="PANTHER" id="PTHR46300">
    <property type="entry name" value="P450, PUTATIVE (EUROFUNG)-RELATED-RELATED"/>
    <property type="match status" value="1"/>
</dbReference>
<dbReference type="AlphaFoldDB" id="A0A0W0F8G3"/>
<evidence type="ECO:0000256" key="2">
    <source>
        <dbReference type="ARBA" id="ARBA00005179"/>
    </source>
</evidence>
<dbReference type="EMBL" id="LATX01002209">
    <property type="protein sequence ID" value="KTB32624.1"/>
    <property type="molecule type" value="Genomic_DNA"/>
</dbReference>
<comment type="caution">
    <text evidence="12">The sequence shown here is derived from an EMBL/GenBank/DDBJ whole genome shotgun (WGS) entry which is preliminary data.</text>
</comment>
<dbReference type="SUPFAM" id="SSF48264">
    <property type="entry name" value="Cytochrome P450"/>
    <property type="match status" value="1"/>
</dbReference>
<dbReference type="GO" id="GO:0020037">
    <property type="term" value="F:heme binding"/>
    <property type="evidence" value="ECO:0007669"/>
    <property type="project" value="InterPro"/>
</dbReference>
<evidence type="ECO:0000256" key="3">
    <source>
        <dbReference type="ARBA" id="ARBA00010617"/>
    </source>
</evidence>
<comment type="pathway">
    <text evidence="2">Secondary metabolite biosynthesis.</text>
</comment>
<dbReference type="InterPro" id="IPR001128">
    <property type="entry name" value="Cyt_P450"/>
</dbReference>
<evidence type="ECO:0000256" key="7">
    <source>
        <dbReference type="ARBA" id="ARBA00023004"/>
    </source>
</evidence>
<sequence length="510" mass="57679">MSLTLLFPSAFALTTLVVVLWKAIAAKRHPPYPPGPPSEPIIGHMRVIPAKDIGEHFHEWAKEYGEIMHLHCLGRNMIVLDSVEAATELLEKRGAIHSCRPKFTVFGLMGWSSALTLLQYGKRFLKHRRMLHEFLNQHTCLDYIPIQTEEARSLVMRLADEPDRFAHHLNRFSAAVILRVSYGQRIETDDDPFLEMAEDVSRAVNNAGPPGNTLVDFFPSLSHLPSWFPGTYYANYARRWSYKIRRLHTYPIDLVQEQLKKGTAEDSFAKSYLTALEAPEADDEDHLEDIMGAAGVMYGAGSDTTCSALNVFVLLMTLHPEYQRNAQEEIDTVIGSNRLPEYSDRSSLPYLECIVQETLRWYPVVSVGVPHRAMEDDMYKGFFIPRGSLIFANLRGMSLDEKTYSDPHQFNPSRFLPSPQGKGEPYFEHVWGFGRRICIGQHFANASLWLAMATMLSTLNITKAKDANGEEITPKVAFTSGLIQQPVPFQTTIQPRSKLALELVQSHVEA</sequence>
<dbReference type="InterPro" id="IPR036396">
    <property type="entry name" value="Cyt_P450_sf"/>
</dbReference>
<evidence type="ECO:0000256" key="6">
    <source>
        <dbReference type="ARBA" id="ARBA00023002"/>
    </source>
</evidence>
<dbReference type="InterPro" id="IPR017972">
    <property type="entry name" value="Cyt_P450_CS"/>
</dbReference>
<keyword evidence="6 10" id="KW-0560">Oxidoreductase</keyword>
<keyword evidence="11" id="KW-0732">Signal</keyword>
<evidence type="ECO:0000256" key="4">
    <source>
        <dbReference type="ARBA" id="ARBA00022617"/>
    </source>
</evidence>
<keyword evidence="7 9" id="KW-0408">Iron</keyword>
<dbReference type="eggNOG" id="KOG0156">
    <property type="taxonomic scope" value="Eukaryota"/>
</dbReference>
<evidence type="ECO:0000256" key="11">
    <source>
        <dbReference type="SAM" id="SignalP"/>
    </source>
</evidence>
<dbReference type="Proteomes" id="UP000054988">
    <property type="component" value="Unassembled WGS sequence"/>
</dbReference>
<dbReference type="InterPro" id="IPR050364">
    <property type="entry name" value="Cytochrome_P450_fung"/>
</dbReference>
<evidence type="ECO:0000256" key="5">
    <source>
        <dbReference type="ARBA" id="ARBA00022723"/>
    </source>
</evidence>
<proteinExistence type="inferred from homology"/>
<dbReference type="CDD" id="cd11065">
    <property type="entry name" value="CYP64-like"/>
    <property type="match status" value="1"/>
</dbReference>
<evidence type="ECO:0000256" key="9">
    <source>
        <dbReference type="PIRSR" id="PIRSR602401-1"/>
    </source>
</evidence>
<protein>
    <submittedName>
        <fullName evidence="12">Putative cytochrome P450</fullName>
    </submittedName>
</protein>
<dbReference type="PRINTS" id="PR00385">
    <property type="entry name" value="P450"/>
</dbReference>
<dbReference type="GO" id="GO:0016705">
    <property type="term" value="F:oxidoreductase activity, acting on paired donors, with incorporation or reduction of molecular oxygen"/>
    <property type="evidence" value="ECO:0007669"/>
    <property type="project" value="InterPro"/>
</dbReference>
<feature type="binding site" description="axial binding residue" evidence="9">
    <location>
        <position position="438"/>
    </location>
    <ligand>
        <name>heme</name>
        <dbReference type="ChEBI" id="CHEBI:30413"/>
    </ligand>
    <ligandPart>
        <name>Fe</name>
        <dbReference type="ChEBI" id="CHEBI:18248"/>
    </ligandPart>
</feature>
<dbReference type="Gene3D" id="1.10.630.10">
    <property type="entry name" value="Cytochrome P450"/>
    <property type="match status" value="1"/>
</dbReference>
<dbReference type="PRINTS" id="PR00463">
    <property type="entry name" value="EP450I"/>
</dbReference>
<dbReference type="GO" id="GO:0004497">
    <property type="term" value="F:monooxygenase activity"/>
    <property type="evidence" value="ECO:0007669"/>
    <property type="project" value="UniProtKB-KW"/>
</dbReference>